<dbReference type="InterPro" id="IPR050515">
    <property type="entry name" value="Beta-lactam/transpept"/>
</dbReference>
<keyword evidence="4" id="KW-1133">Transmembrane helix</keyword>
<accession>A0ABW5Y104</accession>
<dbReference type="Gene3D" id="3.30.70.2110">
    <property type="match status" value="1"/>
</dbReference>
<dbReference type="InterPro" id="IPR005543">
    <property type="entry name" value="PASTA_dom"/>
</dbReference>
<evidence type="ECO:0000313" key="7">
    <source>
        <dbReference type="Proteomes" id="UP001597568"/>
    </source>
</evidence>
<reference evidence="7" key="1">
    <citation type="journal article" date="2019" name="Int. J. Syst. Evol. Microbiol.">
        <title>The Global Catalogue of Microorganisms (GCM) 10K type strain sequencing project: providing services to taxonomists for standard genome sequencing and annotation.</title>
        <authorList>
            <consortium name="The Broad Institute Genomics Platform"/>
            <consortium name="The Broad Institute Genome Sequencing Center for Infectious Disease"/>
            <person name="Wu L."/>
            <person name="Ma J."/>
        </authorList>
    </citation>
    <scope>NUCLEOTIDE SEQUENCE [LARGE SCALE GENOMIC DNA]</scope>
    <source>
        <strain evidence="7">KCTC 33522</strain>
    </source>
</reference>
<comment type="subcellular location">
    <subcellularLocation>
        <location evidence="1">Membrane</location>
    </subcellularLocation>
</comment>
<dbReference type="Pfam" id="PF03717">
    <property type="entry name" value="PBP_dimer"/>
    <property type="match status" value="1"/>
</dbReference>
<proteinExistence type="inferred from homology"/>
<dbReference type="InterPro" id="IPR012338">
    <property type="entry name" value="Beta-lactam/transpept-like"/>
</dbReference>
<sequence length="736" mass="81805">MTKRKRQSVFGNRWGAFLMLGIFGLLFLLMFVRIALIQATGSAEGRDLAASVAKKHTKQENLSATRGKIMDRNGSIIAEDEQRYKMYAIITPEISKDLKEDYHVVDVDKTARVLSKYIDLSPAEIREIIVKAQKADRYQVEFNKAGRNLPNSVKKKIEAEELPGINFETQLVRFYPNGIFASNLVGIVKEEEVRDKETQLFTRKVSGEMGIERTYNDELSGTNGKLEYESDFWGRLLPMKDETIVPAKDGQNIYLTLDKMIQSFLEDSMSEVQKKYNPESMMAIVADPKTGRILAMSQRPTFNLKTREGLENSWANYLTEQTIEPGSTMKTFTLATAIENGNWEPNATFQSGQYKVYDSTIRDSNQSGWGRITYLEGIQRSSNVGMANLLKRIGPETFMDSLKTFGFGTKTGIDLPGEVSGKLLNQYPINVVTTAYGQGSTATPIQMIQAYSAIANDGKMMQPYVIEKIVDPNTGKTVEQHEPTVKGQPISAETAKEVRETLATTVTSEHGTAQKFASEDYTVTGKTGTAQIPKAGGGYSWGKNQFLYSFLGSAPADDPELVMYIAVKKPKLGEKYVGSDPTSEVFNSVMDRSLKYLNVEPEEVERAEDVEVSDYVALGVEDATQELAAQKLTPIILGENGTQIVQQYPEKGEIVLEGAHLFLKTDSDTIQLPSFKGWSLRDVLTYQSLSGHQFTIKGEGFVTTQSLPEGTTLDADSKLTLTLKQTDAKSTKKTKK</sequence>
<dbReference type="PROSITE" id="PS51178">
    <property type="entry name" value="PASTA"/>
    <property type="match status" value="1"/>
</dbReference>
<dbReference type="Gene3D" id="3.90.1310.10">
    <property type="entry name" value="Penicillin-binding protein 2a (Domain 2)"/>
    <property type="match status" value="1"/>
</dbReference>
<feature type="transmembrane region" description="Helical" evidence="4">
    <location>
        <begin position="12"/>
        <end position="36"/>
    </location>
</feature>
<name>A0ABW5Y104_9BACL</name>
<gene>
    <name evidence="6" type="ORF">ACFSY7_09230</name>
</gene>
<organism evidence="6 7">
    <name type="scientific">Kurthia populi</name>
    <dbReference type="NCBI Taxonomy" id="1562132"/>
    <lineage>
        <taxon>Bacteria</taxon>
        <taxon>Bacillati</taxon>
        <taxon>Bacillota</taxon>
        <taxon>Bacilli</taxon>
        <taxon>Bacillales</taxon>
        <taxon>Caryophanaceae</taxon>
        <taxon>Kurthia</taxon>
    </lineage>
</organism>
<dbReference type="Gene3D" id="3.40.710.10">
    <property type="entry name" value="DD-peptidase/beta-lactamase superfamily"/>
    <property type="match status" value="1"/>
</dbReference>
<dbReference type="Proteomes" id="UP001597568">
    <property type="component" value="Unassembled WGS sequence"/>
</dbReference>
<protein>
    <submittedName>
        <fullName evidence="6">Penicillin-binding protein</fullName>
    </submittedName>
</protein>
<keyword evidence="3 4" id="KW-0472">Membrane</keyword>
<comment type="caution">
    <text evidence="6">The sequence shown here is derived from an EMBL/GenBank/DDBJ whole genome shotgun (WGS) entry which is preliminary data.</text>
</comment>
<dbReference type="SUPFAM" id="SSF54184">
    <property type="entry name" value="Penicillin-binding protein 2x (pbp-2x), c-terminal domain"/>
    <property type="match status" value="2"/>
</dbReference>
<dbReference type="InterPro" id="IPR005311">
    <property type="entry name" value="PBP_dimer"/>
</dbReference>
<dbReference type="PANTHER" id="PTHR30627:SF26">
    <property type="entry name" value="PENICILLIN-BINDING PROTEIN 2B"/>
    <property type="match status" value="1"/>
</dbReference>
<dbReference type="EMBL" id="JBHUOR010000044">
    <property type="protein sequence ID" value="MFD2868684.1"/>
    <property type="molecule type" value="Genomic_DNA"/>
</dbReference>
<dbReference type="Pfam" id="PF00905">
    <property type="entry name" value="Transpeptidase"/>
    <property type="match status" value="1"/>
</dbReference>
<dbReference type="RefSeq" id="WP_380147669.1">
    <property type="nucleotide sequence ID" value="NZ_JBHUOR010000044.1"/>
</dbReference>
<evidence type="ECO:0000256" key="3">
    <source>
        <dbReference type="ARBA" id="ARBA00023136"/>
    </source>
</evidence>
<keyword evidence="4" id="KW-0812">Transmembrane</keyword>
<evidence type="ECO:0000259" key="5">
    <source>
        <dbReference type="PROSITE" id="PS51178"/>
    </source>
</evidence>
<dbReference type="SUPFAM" id="SSF56601">
    <property type="entry name" value="beta-lactamase/transpeptidase-like"/>
    <property type="match status" value="1"/>
</dbReference>
<dbReference type="CDD" id="cd06575">
    <property type="entry name" value="PASTA_Pbp2x-like_2"/>
    <property type="match status" value="1"/>
</dbReference>
<evidence type="ECO:0000256" key="2">
    <source>
        <dbReference type="ARBA" id="ARBA00007171"/>
    </source>
</evidence>
<dbReference type="CDD" id="cd06576">
    <property type="entry name" value="PASTA_Pbp2x-like_1"/>
    <property type="match status" value="1"/>
</dbReference>
<dbReference type="Gene3D" id="2.20.70.70">
    <property type="match status" value="1"/>
</dbReference>
<dbReference type="InterPro" id="IPR036138">
    <property type="entry name" value="PBP_dimer_sf"/>
</dbReference>
<dbReference type="InterPro" id="IPR001460">
    <property type="entry name" value="PCN-bd_Tpept"/>
</dbReference>
<dbReference type="Pfam" id="PF03793">
    <property type="entry name" value="PASTA"/>
    <property type="match status" value="2"/>
</dbReference>
<comment type="similarity">
    <text evidence="2">Belongs to the transpeptidase family.</text>
</comment>
<dbReference type="SMART" id="SM00740">
    <property type="entry name" value="PASTA"/>
    <property type="match status" value="2"/>
</dbReference>
<feature type="domain" description="PASTA" evidence="5">
    <location>
        <begin position="666"/>
        <end position="725"/>
    </location>
</feature>
<keyword evidence="7" id="KW-1185">Reference proteome</keyword>
<evidence type="ECO:0000313" key="6">
    <source>
        <dbReference type="EMBL" id="MFD2868684.1"/>
    </source>
</evidence>
<dbReference type="SUPFAM" id="SSF56519">
    <property type="entry name" value="Penicillin binding protein dimerisation domain"/>
    <property type="match status" value="1"/>
</dbReference>
<evidence type="ECO:0000256" key="1">
    <source>
        <dbReference type="ARBA" id="ARBA00004370"/>
    </source>
</evidence>
<dbReference type="PANTHER" id="PTHR30627">
    <property type="entry name" value="PEPTIDOGLYCAN D,D-TRANSPEPTIDASE"/>
    <property type="match status" value="1"/>
</dbReference>
<evidence type="ECO:0000256" key="4">
    <source>
        <dbReference type="SAM" id="Phobius"/>
    </source>
</evidence>